<keyword evidence="3 4" id="KW-0675">Receptor</keyword>
<evidence type="ECO:0000313" key="6">
    <source>
        <dbReference type="WBParaSite" id="EgrG_000937000"/>
    </source>
</evidence>
<evidence type="ECO:0000256" key="3">
    <source>
        <dbReference type="ARBA" id="ARBA00023170"/>
    </source>
</evidence>
<reference evidence="6" key="3">
    <citation type="submission" date="2020-10" db="UniProtKB">
        <authorList>
            <consortium name="WormBaseParasite"/>
        </authorList>
    </citation>
    <scope>IDENTIFICATION</scope>
</reference>
<dbReference type="OrthoDB" id="5771769at2759"/>
<accession>A0A068X1J4</accession>
<sequence length="294" mass="32607">MSNLLPPLPLPPPPQPQVLSKAEAFGIDNLLNDSPIVRTQIEEQGDEDERTLVRGDSEPRIPPQTSIISEELAVCVKGILLSIMTWISTFRPDRQLLRTFLQPTTYSSTFQLTPREIARLMSTSWPRVFILEAIEVFLKGQDSKKLISFLAKLCSNGDVTGFDATERIESLTCALTHLQPSTDEFSLLKTLCLFSLGSESANQAEFEHLSSLCDLLHQNLSVYIQACFPTSSEQREGLLRCITAIKSIPDGMSCPIRGAFLKVFGCSMENIDRMIERMTFAAVEAAIEAAVKPP</sequence>
<proteinExistence type="predicted"/>
<evidence type="ECO:0000313" key="5">
    <source>
        <dbReference type="Proteomes" id="UP000492820"/>
    </source>
</evidence>
<reference evidence="4" key="2">
    <citation type="submission" date="2014-06" db="EMBL/GenBank/DDBJ databases">
        <authorList>
            <person name="Aslett M."/>
        </authorList>
    </citation>
    <scope>NUCLEOTIDE SEQUENCE</scope>
</reference>
<dbReference type="SUPFAM" id="SSF48508">
    <property type="entry name" value="Nuclear receptor ligand-binding domain"/>
    <property type="match status" value="1"/>
</dbReference>
<dbReference type="EMBL" id="LK028613">
    <property type="protein sequence ID" value="CDS24663.1"/>
    <property type="molecule type" value="Genomic_DNA"/>
</dbReference>
<keyword evidence="1" id="KW-0805">Transcription regulation</keyword>
<organism evidence="4">
    <name type="scientific">Echinococcus granulosus</name>
    <name type="common">Hydatid tapeworm</name>
    <dbReference type="NCBI Taxonomy" id="6210"/>
    <lineage>
        <taxon>Eukaryota</taxon>
        <taxon>Metazoa</taxon>
        <taxon>Spiralia</taxon>
        <taxon>Lophotrochozoa</taxon>
        <taxon>Platyhelminthes</taxon>
        <taxon>Cestoda</taxon>
        <taxon>Eucestoda</taxon>
        <taxon>Cyclophyllidea</taxon>
        <taxon>Taeniidae</taxon>
        <taxon>Echinococcus</taxon>
        <taxon>Echinococcus granulosus group</taxon>
    </lineage>
</organism>
<keyword evidence="2" id="KW-0804">Transcription</keyword>
<dbReference type="Gene3D" id="1.10.565.10">
    <property type="entry name" value="Retinoid X Receptor"/>
    <property type="match status" value="1"/>
</dbReference>
<dbReference type="WBParaSite" id="EgrG_000937000">
    <property type="protein sequence ID" value="EgrG_000937000"/>
    <property type="gene ID" value="EgrG_000937000"/>
</dbReference>
<gene>
    <name evidence="4" type="ORF">EgrG_000937000</name>
</gene>
<dbReference type="Proteomes" id="UP000492820">
    <property type="component" value="Unassembled WGS sequence"/>
</dbReference>
<evidence type="ECO:0000256" key="1">
    <source>
        <dbReference type="ARBA" id="ARBA00023015"/>
    </source>
</evidence>
<dbReference type="AlphaFoldDB" id="A0A068X1J4"/>
<protein>
    <submittedName>
        <fullName evidence="4 6">Nuclear hormone receptor ligand binding core</fullName>
    </submittedName>
</protein>
<name>A0A068X1J4_ECHGR</name>
<dbReference type="InterPro" id="IPR035500">
    <property type="entry name" value="NHR-like_dom_sf"/>
</dbReference>
<evidence type="ECO:0000313" key="4">
    <source>
        <dbReference type="EMBL" id="CDS24663.1"/>
    </source>
</evidence>
<evidence type="ECO:0000256" key="2">
    <source>
        <dbReference type="ARBA" id="ARBA00023163"/>
    </source>
</evidence>
<reference evidence="4 5" key="1">
    <citation type="journal article" date="2013" name="Nature">
        <title>The genomes of four tapeworm species reveal adaptations to parasitism.</title>
        <authorList>
            <person name="Tsai I.J."/>
            <person name="Zarowiecki M."/>
            <person name="Holroyd N."/>
            <person name="Garciarrubio A."/>
            <person name="Sanchez-Flores A."/>
            <person name="Brooks K.L."/>
            <person name="Tracey A."/>
            <person name="Bobes R.J."/>
            <person name="Fragoso G."/>
            <person name="Sciutto E."/>
            <person name="Aslett M."/>
            <person name="Beasley H."/>
            <person name="Bennett H.M."/>
            <person name="Cai J."/>
            <person name="Camicia F."/>
            <person name="Clark R."/>
            <person name="Cucher M."/>
            <person name="De Silva N."/>
            <person name="Day T.A."/>
            <person name="Deplazes P."/>
            <person name="Estrada K."/>
            <person name="Fernandez C."/>
            <person name="Holland P.W."/>
            <person name="Hou J."/>
            <person name="Hu S."/>
            <person name="Huckvale T."/>
            <person name="Hung S.S."/>
            <person name="Kamenetzky L."/>
            <person name="Keane J.A."/>
            <person name="Kiss F."/>
            <person name="Koziol U."/>
            <person name="Lambert O."/>
            <person name="Liu K."/>
            <person name="Luo X."/>
            <person name="Luo Y."/>
            <person name="Macchiaroli N."/>
            <person name="Nichol S."/>
            <person name="Paps J."/>
            <person name="Parkinson J."/>
            <person name="Pouchkina-Stantcheva N."/>
            <person name="Riddiford N."/>
            <person name="Rosenzvit M."/>
            <person name="Salinas G."/>
            <person name="Wasmuth J.D."/>
            <person name="Zamanian M."/>
            <person name="Zheng Y."/>
            <person name="Cai X."/>
            <person name="Soberon X."/>
            <person name="Olson P.D."/>
            <person name="Laclette J.P."/>
            <person name="Brehm K."/>
            <person name="Berriman M."/>
            <person name="Garciarrubio A."/>
            <person name="Bobes R.J."/>
            <person name="Fragoso G."/>
            <person name="Sanchez-Flores A."/>
            <person name="Estrada K."/>
            <person name="Cevallos M.A."/>
            <person name="Morett E."/>
            <person name="Gonzalez V."/>
            <person name="Portillo T."/>
            <person name="Ochoa-Leyva A."/>
            <person name="Jose M.V."/>
            <person name="Sciutto E."/>
            <person name="Landa A."/>
            <person name="Jimenez L."/>
            <person name="Valdes V."/>
            <person name="Carrero J.C."/>
            <person name="Larralde C."/>
            <person name="Morales-Montor J."/>
            <person name="Limon-Lason J."/>
            <person name="Soberon X."/>
            <person name="Laclette J.P."/>
        </authorList>
    </citation>
    <scope>NUCLEOTIDE SEQUENCE [LARGE SCALE GENOMIC DNA]</scope>
</reference>